<comment type="catalytic activity">
    <reaction evidence="11">
        <text>(6S)-5-methyl-5,6,7,8-tetrahydrofolate + NAD(+) = (6R)-5,10-methylene-5,6,7,8-tetrahydrofolate + NADH + H(+)</text>
        <dbReference type="Rhea" id="RHEA:19821"/>
        <dbReference type="ChEBI" id="CHEBI:15378"/>
        <dbReference type="ChEBI" id="CHEBI:15636"/>
        <dbReference type="ChEBI" id="CHEBI:18608"/>
        <dbReference type="ChEBI" id="CHEBI:57540"/>
        <dbReference type="ChEBI" id="CHEBI:57945"/>
        <dbReference type="EC" id="1.5.1.54"/>
    </reaction>
    <physiologicalReaction direction="right-to-left" evidence="11">
        <dbReference type="Rhea" id="RHEA:19823"/>
    </physiologicalReaction>
</comment>
<dbReference type="PANTHER" id="PTHR45754">
    <property type="entry name" value="METHYLENETETRAHYDROFOLATE REDUCTASE"/>
    <property type="match status" value="1"/>
</dbReference>
<comment type="pathway">
    <text evidence="2 12">One-carbon metabolism; tetrahydrofolate interconversion.</text>
</comment>
<evidence type="ECO:0000256" key="7">
    <source>
        <dbReference type="ARBA" id="ARBA00023002"/>
    </source>
</evidence>
<keyword evidence="14" id="KW-1185">Reference proteome</keyword>
<evidence type="ECO:0000256" key="4">
    <source>
        <dbReference type="ARBA" id="ARBA00022605"/>
    </source>
</evidence>
<evidence type="ECO:0000256" key="11">
    <source>
        <dbReference type="ARBA" id="ARBA00048628"/>
    </source>
</evidence>
<name>A0A8J6LU77_9FIRM</name>
<keyword evidence="6 12" id="KW-0274">FAD</keyword>
<dbReference type="InterPro" id="IPR003171">
    <property type="entry name" value="Mehydrof_redctse-like"/>
</dbReference>
<evidence type="ECO:0000313" key="14">
    <source>
        <dbReference type="Proteomes" id="UP000597668"/>
    </source>
</evidence>
<dbReference type="AlphaFoldDB" id="A0A8J6LU77"/>
<keyword evidence="5 12" id="KW-0285">Flavoprotein</keyword>
<evidence type="ECO:0000256" key="10">
    <source>
        <dbReference type="ARBA" id="ARBA00034478"/>
    </source>
</evidence>
<dbReference type="GO" id="GO:0106312">
    <property type="term" value="F:methylenetetrahydrofolate reductase (NADH) activity"/>
    <property type="evidence" value="ECO:0007669"/>
    <property type="project" value="UniProtKB-EC"/>
</dbReference>
<dbReference type="GO" id="GO:0009086">
    <property type="term" value="P:methionine biosynthetic process"/>
    <property type="evidence" value="ECO:0007669"/>
    <property type="project" value="UniProtKB-KW"/>
</dbReference>
<evidence type="ECO:0000256" key="12">
    <source>
        <dbReference type="RuleBase" id="RU003862"/>
    </source>
</evidence>
<dbReference type="PANTHER" id="PTHR45754:SF3">
    <property type="entry name" value="METHYLENETETRAHYDROFOLATE REDUCTASE (NADPH)"/>
    <property type="match status" value="1"/>
</dbReference>
<comment type="cofactor">
    <cofactor evidence="1 12">
        <name>FAD</name>
        <dbReference type="ChEBI" id="CHEBI:57692"/>
    </cofactor>
</comment>
<evidence type="ECO:0000256" key="2">
    <source>
        <dbReference type="ARBA" id="ARBA00004777"/>
    </source>
</evidence>
<keyword evidence="7 12" id="KW-0560">Oxidoreductase</keyword>
<keyword evidence="8" id="KW-0520">NAD</keyword>
<evidence type="ECO:0000256" key="8">
    <source>
        <dbReference type="ARBA" id="ARBA00023027"/>
    </source>
</evidence>
<evidence type="ECO:0000256" key="6">
    <source>
        <dbReference type="ARBA" id="ARBA00022827"/>
    </source>
</evidence>
<dbReference type="InterPro" id="IPR029041">
    <property type="entry name" value="FAD-linked_oxidoreductase-like"/>
</dbReference>
<dbReference type="Proteomes" id="UP000597668">
    <property type="component" value="Unassembled WGS sequence"/>
</dbReference>
<sequence>MNLSTLYEQKKCVLSFEVFPPKKTDDVRGLYRTLEGLHDLAPDYISVTYGAGGSGEQRQQTVHLADTIKREYGIEPLPHLTCINSTRETVLALLDELAALGIDNVLALRGDRVEGALPGAFHYASELVELIKSRGGFSVAGACYPEGHTEAPSLEEDIVHLRRKVDAGVSHLASQLFFDNAAFYSFEKKARAMGITVPIAAGIMPVTNKSQIERMVSLCGASLPDKLAGIIDKWGHNKAALRDAGIAYAVDQIVDLMASGVQGIHLYTMNSPYVAKKVVGSVQKLLCDLNCTEA</sequence>
<keyword evidence="9" id="KW-0486">Methionine biosynthesis</keyword>
<dbReference type="Pfam" id="PF02219">
    <property type="entry name" value="MTHFR"/>
    <property type="match status" value="1"/>
</dbReference>
<comment type="similarity">
    <text evidence="3 12">Belongs to the methylenetetrahydrofolate reductase family.</text>
</comment>
<dbReference type="Gene3D" id="3.20.20.220">
    <property type="match status" value="1"/>
</dbReference>
<dbReference type="OrthoDB" id="9812555at2"/>
<dbReference type="NCBIfam" id="TIGR00676">
    <property type="entry name" value="fadh2"/>
    <property type="match status" value="1"/>
</dbReference>
<gene>
    <name evidence="13" type="primary">metF</name>
    <name evidence="13" type="ORF">H8K20_03035</name>
</gene>
<dbReference type="GO" id="GO:0071949">
    <property type="term" value="F:FAD binding"/>
    <property type="evidence" value="ECO:0007669"/>
    <property type="project" value="TreeGrafter"/>
</dbReference>
<proteinExistence type="inferred from homology"/>
<dbReference type="GO" id="GO:0035999">
    <property type="term" value="P:tetrahydrofolate interconversion"/>
    <property type="evidence" value="ECO:0007669"/>
    <property type="project" value="UniProtKB-UniPathway"/>
</dbReference>
<organism evidence="13 14">
    <name type="scientific">Neobittarella massiliensis</name>
    <name type="common">ex Bilen et al. 2018</name>
    <dbReference type="NCBI Taxonomy" id="2041842"/>
    <lineage>
        <taxon>Bacteria</taxon>
        <taxon>Bacillati</taxon>
        <taxon>Bacillota</taxon>
        <taxon>Clostridia</taxon>
        <taxon>Eubacteriales</taxon>
        <taxon>Oscillospiraceae</taxon>
        <taxon>Neobittarella (ex Bilen et al. 2018)</taxon>
    </lineage>
</organism>
<dbReference type="GO" id="GO:0005829">
    <property type="term" value="C:cytosol"/>
    <property type="evidence" value="ECO:0007669"/>
    <property type="project" value="InterPro"/>
</dbReference>
<evidence type="ECO:0000256" key="5">
    <source>
        <dbReference type="ARBA" id="ARBA00022630"/>
    </source>
</evidence>
<evidence type="ECO:0000256" key="9">
    <source>
        <dbReference type="ARBA" id="ARBA00023167"/>
    </source>
</evidence>
<dbReference type="EC" id="1.5.1.54" evidence="12"/>
<evidence type="ECO:0000313" key="13">
    <source>
        <dbReference type="EMBL" id="MBC3515370.1"/>
    </source>
</evidence>
<reference evidence="13" key="1">
    <citation type="submission" date="2020-08" db="EMBL/GenBank/DDBJ databases">
        <authorList>
            <person name="Liu C."/>
            <person name="Sun Q."/>
        </authorList>
    </citation>
    <scope>NUCLEOTIDE SEQUENCE</scope>
    <source>
        <strain evidence="13">NSJ-65</strain>
    </source>
</reference>
<keyword evidence="4" id="KW-0028">Amino-acid biosynthesis</keyword>
<dbReference type="CDD" id="cd00537">
    <property type="entry name" value="MTHFR"/>
    <property type="match status" value="1"/>
</dbReference>
<comment type="pathway">
    <text evidence="10">Amino-acid biosynthesis; L-methionine biosynthesis via de novo pathway.</text>
</comment>
<dbReference type="SUPFAM" id="SSF51730">
    <property type="entry name" value="FAD-linked oxidoreductase"/>
    <property type="match status" value="1"/>
</dbReference>
<comment type="caution">
    <text evidence="13">The sequence shown here is derived from an EMBL/GenBank/DDBJ whole genome shotgun (WGS) entry which is preliminary data.</text>
</comment>
<protein>
    <recommendedName>
        <fullName evidence="12">Methylenetetrahydrofolate reductase</fullName>
        <ecNumber evidence="12">1.5.1.54</ecNumber>
    </recommendedName>
</protein>
<accession>A0A8J6LU77</accession>
<evidence type="ECO:0000256" key="1">
    <source>
        <dbReference type="ARBA" id="ARBA00001974"/>
    </source>
</evidence>
<dbReference type="InterPro" id="IPR004620">
    <property type="entry name" value="MTHF_reductase_bac"/>
</dbReference>
<dbReference type="UniPathway" id="UPA00193"/>
<evidence type="ECO:0000256" key="3">
    <source>
        <dbReference type="ARBA" id="ARBA00006743"/>
    </source>
</evidence>
<dbReference type="EMBL" id="JACOGI010000001">
    <property type="protein sequence ID" value="MBC3515370.1"/>
    <property type="molecule type" value="Genomic_DNA"/>
</dbReference>
<dbReference type="RefSeq" id="WP_105205803.1">
    <property type="nucleotide sequence ID" value="NZ_JACOGI010000001.1"/>
</dbReference>